<dbReference type="OMA" id="CGSQAMT"/>
<keyword evidence="1" id="KW-0732">Signal</keyword>
<feature type="signal peptide" evidence="1">
    <location>
        <begin position="1"/>
        <end position="24"/>
    </location>
</feature>
<evidence type="ECO:0000256" key="1">
    <source>
        <dbReference type="SAM" id="SignalP"/>
    </source>
</evidence>
<name>A0A921S4U9_SORBI</name>
<accession>A0A921S4U9</accession>
<dbReference type="EMBL" id="CM027680">
    <property type="protein sequence ID" value="KAG0552014.1"/>
    <property type="molecule type" value="Genomic_DNA"/>
</dbReference>
<reference evidence="2" key="2">
    <citation type="submission" date="2020-10" db="EMBL/GenBank/DDBJ databases">
        <authorList>
            <person name="Cooper E.A."/>
            <person name="Brenton Z.W."/>
            <person name="Flinn B.S."/>
            <person name="Jenkins J."/>
            <person name="Shu S."/>
            <person name="Flowers D."/>
            <person name="Luo F."/>
            <person name="Wang Y."/>
            <person name="Xia P."/>
            <person name="Barry K."/>
            <person name="Daum C."/>
            <person name="Lipzen A."/>
            <person name="Yoshinaga Y."/>
            <person name="Schmutz J."/>
            <person name="Saski C."/>
            <person name="Vermerris W."/>
            <person name="Kresovich S."/>
        </authorList>
    </citation>
    <scope>NUCLEOTIDE SEQUENCE</scope>
</reference>
<evidence type="ECO:0000313" key="2">
    <source>
        <dbReference type="EMBL" id="KAG0552014.1"/>
    </source>
</evidence>
<dbReference type="Proteomes" id="UP000807115">
    <property type="component" value="Chromosome 1"/>
</dbReference>
<gene>
    <name evidence="2" type="ORF">BDA96_01G472000</name>
</gene>
<dbReference type="Gramene" id="EER95203">
    <property type="protein sequence ID" value="EER95203"/>
    <property type="gene ID" value="SORBI_3001G443500"/>
</dbReference>
<dbReference type="OrthoDB" id="684620at2759"/>
<feature type="chain" id="PRO_5036951061" evidence="1">
    <location>
        <begin position="25"/>
        <end position="216"/>
    </location>
</feature>
<sequence>MPLSAASILHAFLLTILLGGGATASFPPGDGDGDVNPSTMFTNDTGTSRIADDTERYICYLCTGRNPLLIRYCPIYWDECHLVCYADDAPAATAAAIPAAPLPAASANPSGVHDDDECYVMKLYRNGSYTIVTRLGCARIATCLLSCGGGDMADSDRKALQGTATKTAAPTATTAAVQGSLTPLLADFQRCGTQVTATPSLRGSGGVRAGGARRRR</sequence>
<protein>
    <submittedName>
        <fullName evidence="2">Uncharacterized protein</fullName>
    </submittedName>
</protein>
<comment type="caution">
    <text evidence="2">The sequence shown here is derived from an EMBL/GenBank/DDBJ whole genome shotgun (WGS) entry which is preliminary data.</text>
</comment>
<proteinExistence type="predicted"/>
<organism evidence="2 3">
    <name type="scientific">Sorghum bicolor</name>
    <name type="common">Sorghum</name>
    <name type="synonym">Sorghum vulgare</name>
    <dbReference type="NCBI Taxonomy" id="4558"/>
    <lineage>
        <taxon>Eukaryota</taxon>
        <taxon>Viridiplantae</taxon>
        <taxon>Streptophyta</taxon>
        <taxon>Embryophyta</taxon>
        <taxon>Tracheophyta</taxon>
        <taxon>Spermatophyta</taxon>
        <taxon>Magnoliopsida</taxon>
        <taxon>Liliopsida</taxon>
        <taxon>Poales</taxon>
        <taxon>Poaceae</taxon>
        <taxon>PACMAD clade</taxon>
        <taxon>Panicoideae</taxon>
        <taxon>Andropogonodae</taxon>
        <taxon>Andropogoneae</taxon>
        <taxon>Sorghinae</taxon>
        <taxon>Sorghum</taxon>
    </lineage>
</organism>
<reference evidence="2" key="1">
    <citation type="journal article" date="2019" name="BMC Genomics">
        <title>A new reference genome for Sorghum bicolor reveals high levels of sequence similarity between sweet and grain genotypes: implications for the genetics of sugar metabolism.</title>
        <authorList>
            <person name="Cooper E.A."/>
            <person name="Brenton Z.W."/>
            <person name="Flinn B.S."/>
            <person name="Jenkins J."/>
            <person name="Shu S."/>
            <person name="Flowers D."/>
            <person name="Luo F."/>
            <person name="Wang Y."/>
            <person name="Xia P."/>
            <person name="Barry K."/>
            <person name="Daum C."/>
            <person name="Lipzen A."/>
            <person name="Yoshinaga Y."/>
            <person name="Schmutz J."/>
            <person name="Saski C."/>
            <person name="Vermerris W."/>
            <person name="Kresovich S."/>
        </authorList>
    </citation>
    <scope>NUCLEOTIDE SEQUENCE</scope>
</reference>
<dbReference type="KEGG" id="sbi:8078877"/>
<dbReference type="AlphaFoldDB" id="A0A921S4U9"/>
<evidence type="ECO:0000313" key="3">
    <source>
        <dbReference type="Proteomes" id="UP000807115"/>
    </source>
</evidence>